<dbReference type="Pfam" id="PF20364">
    <property type="entry name" value="DUF6659"/>
    <property type="match status" value="1"/>
</dbReference>
<dbReference type="Proteomes" id="UP000032027">
    <property type="component" value="Chromosome"/>
</dbReference>
<dbReference type="InterPro" id="IPR046600">
    <property type="entry name" value="DUF6659"/>
</dbReference>
<sequence length="127" mass="14313">MYSLAINYDVLSKEILDLDPQVRFAGVANNKGELIAGGQKDEVEKLLVGDEVKMSIHYALQKRDLYTNLAYKIGHEKSSITEYEKVTMITIPINSNELFLISTEPRADYLKIIDTASTKLDSLKESE</sequence>
<reference evidence="1 2" key="2">
    <citation type="journal article" date="2016" name="ISME J.">
        <title>Physiological and genomic characterization of two novel marine thaumarchaeal strains indicates niche differentiation.</title>
        <authorList>
            <person name="Bayer B."/>
            <person name="Vojvoda J."/>
            <person name="Offre P."/>
            <person name="Alves R.J."/>
            <person name="Elisabeth N.H."/>
            <person name="Garcia J.A."/>
            <person name="Volland J.M."/>
            <person name="Srivastava A."/>
            <person name="Schleper C."/>
            <person name="Herndl G.J."/>
        </authorList>
    </citation>
    <scope>NUCLEOTIDE SEQUENCE [LARGE SCALE GENOMIC DNA]</scope>
    <source>
        <strain evidence="1 2">D3C</strain>
    </source>
</reference>
<evidence type="ECO:0000313" key="2">
    <source>
        <dbReference type="Proteomes" id="UP000032027"/>
    </source>
</evidence>
<dbReference type="EMBL" id="CP010868">
    <property type="protein sequence ID" value="AJM92881.1"/>
    <property type="molecule type" value="Genomic_DNA"/>
</dbReference>
<gene>
    <name evidence="1" type="ORF">NPIRD3C_1669</name>
</gene>
<reference evidence="2" key="1">
    <citation type="submission" date="2015-02" db="EMBL/GenBank/DDBJ databases">
        <title>Characterization of two novel Thaumarchaeota isolated from the Northern Adriatic Sea.</title>
        <authorList>
            <person name="Bayer B."/>
            <person name="Vojvoda J."/>
            <person name="Offre P."/>
            <person name="Srivastava A."/>
            <person name="Elisabeth N."/>
            <person name="Garcia J.A.L."/>
            <person name="Schleper C."/>
            <person name="Herndl G.J."/>
        </authorList>
    </citation>
    <scope>NUCLEOTIDE SEQUENCE [LARGE SCALE GENOMIC DNA]</scope>
    <source>
        <strain evidence="2">D3C</strain>
    </source>
</reference>
<accession>A0A0C5BX47</accession>
<dbReference type="STRING" id="1582439.NPIRD3C_1669"/>
<reference evidence="1 2" key="3">
    <citation type="journal article" date="2019" name="Int. J. Syst. Evol. Microbiol.">
        <title>Nitrosopumilus adriaticus sp. nov. and Nitrosopumilus piranensis sp. nov., two ammonia-oxidizing archaea from the Adriatic Sea and members of the class Nitrososphaeria.</title>
        <authorList>
            <person name="Bayer B."/>
            <person name="Vojvoda J."/>
            <person name="Reinthaler T."/>
            <person name="Reyes C."/>
            <person name="Pinto M."/>
            <person name="Herndl G.J."/>
        </authorList>
    </citation>
    <scope>NUCLEOTIDE SEQUENCE [LARGE SCALE GENOMIC DNA]</scope>
    <source>
        <strain evidence="1 2">D3C</strain>
    </source>
</reference>
<dbReference type="PATRIC" id="fig|1582439.9.peg.1719"/>
<keyword evidence="2" id="KW-1185">Reference proteome</keyword>
<dbReference type="HOGENOM" id="CLU_128582_2_0_2"/>
<dbReference type="KEGG" id="nid:NPIRD3C_1669"/>
<protein>
    <submittedName>
        <fullName evidence="1">Uncharacterized protein</fullName>
    </submittedName>
</protein>
<evidence type="ECO:0000313" key="1">
    <source>
        <dbReference type="EMBL" id="AJM92881.1"/>
    </source>
</evidence>
<organism evidence="1 2">
    <name type="scientific">Nitrosopumilus piranensis</name>
    <dbReference type="NCBI Taxonomy" id="1582439"/>
    <lineage>
        <taxon>Archaea</taxon>
        <taxon>Nitrososphaerota</taxon>
        <taxon>Nitrososphaeria</taxon>
        <taxon>Nitrosopumilales</taxon>
        <taxon>Nitrosopumilaceae</taxon>
        <taxon>Nitrosopumilus</taxon>
    </lineage>
</organism>
<dbReference type="AlphaFoldDB" id="A0A0C5BX47"/>
<proteinExistence type="predicted"/>
<name>A0A0C5BX47_9ARCH</name>